<protein>
    <recommendedName>
        <fullName evidence="4">Xylanolytic transcriptional activator regulatory domain-containing protein</fullName>
    </recommendedName>
</protein>
<dbReference type="AlphaFoldDB" id="A0A1A5ZWK6"/>
<dbReference type="STRING" id="1296121.A0A1A5ZWK6"/>
<dbReference type="SMART" id="SM00906">
    <property type="entry name" value="Fungal_trans"/>
    <property type="match status" value="1"/>
</dbReference>
<gene>
    <name evidence="5" type="ORF">I303_08103</name>
</gene>
<feature type="compositionally biased region" description="Polar residues" evidence="3">
    <location>
        <begin position="94"/>
        <end position="110"/>
    </location>
</feature>
<evidence type="ECO:0000256" key="3">
    <source>
        <dbReference type="SAM" id="MobiDB-lite"/>
    </source>
</evidence>
<dbReference type="CDD" id="cd00067">
    <property type="entry name" value="GAL4"/>
    <property type="match status" value="1"/>
</dbReference>
<evidence type="ECO:0000256" key="2">
    <source>
        <dbReference type="ARBA" id="ARBA00023242"/>
    </source>
</evidence>
<proteinExistence type="predicted"/>
<evidence type="ECO:0000259" key="4">
    <source>
        <dbReference type="SMART" id="SM00906"/>
    </source>
</evidence>
<evidence type="ECO:0000256" key="1">
    <source>
        <dbReference type="ARBA" id="ARBA00004123"/>
    </source>
</evidence>
<reference evidence="5" key="1">
    <citation type="submission" date="2013-07" db="EMBL/GenBank/DDBJ databases">
        <title>The Genome Sequence of Cryptococcus dejecticola CBS10117.</title>
        <authorList>
            <consortium name="The Broad Institute Genome Sequencing Platform"/>
            <person name="Cuomo C."/>
            <person name="Litvintseva A."/>
            <person name="Chen Y."/>
            <person name="Heitman J."/>
            <person name="Sun S."/>
            <person name="Springer D."/>
            <person name="Dromer F."/>
            <person name="Young S.K."/>
            <person name="Zeng Q."/>
            <person name="Gargeya S."/>
            <person name="Fitzgerald M."/>
            <person name="Abouelleil A."/>
            <person name="Alvarado L."/>
            <person name="Berlin A.M."/>
            <person name="Chapman S.B."/>
            <person name="Dewar J."/>
            <person name="Goldberg J."/>
            <person name="Griggs A."/>
            <person name="Gujja S."/>
            <person name="Hansen M."/>
            <person name="Howarth C."/>
            <person name="Imamovic A."/>
            <person name="Larimer J."/>
            <person name="McCowan C."/>
            <person name="Murphy C."/>
            <person name="Pearson M."/>
            <person name="Priest M."/>
            <person name="Roberts A."/>
            <person name="Saif S."/>
            <person name="Shea T."/>
            <person name="Sykes S."/>
            <person name="Wortman J."/>
            <person name="Nusbaum C."/>
            <person name="Birren B."/>
        </authorList>
    </citation>
    <scope>NUCLEOTIDE SEQUENCE [LARGE SCALE GENOMIC DNA]</scope>
    <source>
        <strain evidence="5">CBS 10117</strain>
    </source>
</reference>
<feature type="region of interest" description="Disordered" evidence="3">
    <location>
        <begin position="1"/>
        <end position="29"/>
    </location>
</feature>
<accession>A0A1A5ZWK6</accession>
<feature type="region of interest" description="Disordered" evidence="3">
    <location>
        <begin position="93"/>
        <end position="113"/>
    </location>
</feature>
<feature type="compositionally biased region" description="Polar residues" evidence="3">
    <location>
        <begin position="178"/>
        <end position="188"/>
    </location>
</feature>
<dbReference type="GO" id="GO:0008270">
    <property type="term" value="F:zinc ion binding"/>
    <property type="evidence" value="ECO:0007669"/>
    <property type="project" value="InterPro"/>
</dbReference>
<dbReference type="InterPro" id="IPR050613">
    <property type="entry name" value="Sec_Metabolite_Reg"/>
</dbReference>
<keyword evidence="2" id="KW-0539">Nucleus</keyword>
<dbReference type="GO" id="GO:0000981">
    <property type="term" value="F:DNA-binding transcription factor activity, RNA polymerase II-specific"/>
    <property type="evidence" value="ECO:0007669"/>
    <property type="project" value="InterPro"/>
</dbReference>
<organism evidence="5">
    <name type="scientific">Kwoniella dejecticola CBS 10117</name>
    <dbReference type="NCBI Taxonomy" id="1296121"/>
    <lineage>
        <taxon>Eukaryota</taxon>
        <taxon>Fungi</taxon>
        <taxon>Dikarya</taxon>
        <taxon>Basidiomycota</taxon>
        <taxon>Agaricomycotina</taxon>
        <taxon>Tremellomycetes</taxon>
        <taxon>Tremellales</taxon>
        <taxon>Cryptococcaceae</taxon>
        <taxon>Kwoniella</taxon>
    </lineage>
</organism>
<dbReference type="InterPro" id="IPR001138">
    <property type="entry name" value="Zn2Cys6_DnaBD"/>
</dbReference>
<dbReference type="EMBL" id="KI894036">
    <property type="protein sequence ID" value="OBR82189.1"/>
    <property type="molecule type" value="Genomic_DNA"/>
</dbReference>
<sequence>MSTSETGAGELDANQETPKRTRKRKHREPLSCAECRRTKVKCDRQALTILDGASRASTHSHRQNITTESGDYVSQLTRVLQEHGLPIPAKETTSEVNASALSTSEATSIDPNDLRLGTDLTLSADFHQDHLPHTGPSPPPVQANLEQRHPHFAPDHMHQCIPSASMDVRSDSIHRQADTPSSSLSGVTSGRDLDRHSHGLLVLNRRGRSKYLGPTAASEWLRDENHHRSVEDTPAVSRANSPDATEASAIISFTRTSFPFSSPRGIRTADLLRGLPIKEEAYALVESFHQYFGWSYDLVPRKLVNVVLDEAYTAKDAMAQGRRTKVDYQDLGMLFMVFAMGAIHNVDMPADDPMGDDFVACARDSLAKGNFMIDSSLSGLRALNIMAHYHLETDRGRNGDWAWPLWGLAMRIIQAMGLHRDGERWKLSPQIVNERRRMFWETHSVEVFQGNCFSRPCSMQPALIDTKFPEDAGEGARGFSQIKFELAQLCQSINFHRLIPYKYQCRTALIACASVWSDSQSAMQESPELFKRDIHLTYQQFFLAVVISETVVNLLRPYFLRAMIDSPNDPSRSMYGNAFLAVVERCNVLIQLASGIGATYPSSSARHWWFWHHAFNSAICMGTLILKSPSCGLGPTALALIDRVISMFTQLRQIRPSRRTAQNLQWLVGVRSRATQRLAQSSLTIEGIDDSEDRDIAFLGWKTRFIERAGQNQTAVSISAPEKKSGAELHLNDSQDNSSFEASAQFASQAGLTSVPYFTPPQDAAIGSALTTDQLLLDFWEPFVIPQDQGTSQELSTSDWWQQLFELPPGS</sequence>
<dbReference type="GO" id="GO:0005634">
    <property type="term" value="C:nucleus"/>
    <property type="evidence" value="ECO:0007669"/>
    <property type="project" value="UniProtKB-SubCell"/>
</dbReference>
<dbReference type="GO" id="GO:0006351">
    <property type="term" value="P:DNA-templated transcription"/>
    <property type="evidence" value="ECO:0007669"/>
    <property type="project" value="InterPro"/>
</dbReference>
<feature type="region of interest" description="Disordered" evidence="3">
    <location>
        <begin position="167"/>
        <end position="192"/>
    </location>
</feature>
<dbReference type="VEuPathDB" id="FungiDB:I303_08103"/>
<dbReference type="PANTHER" id="PTHR31001">
    <property type="entry name" value="UNCHARACTERIZED TRANSCRIPTIONAL REGULATORY PROTEIN"/>
    <property type="match status" value="1"/>
</dbReference>
<dbReference type="GO" id="GO:0003677">
    <property type="term" value="F:DNA binding"/>
    <property type="evidence" value="ECO:0007669"/>
    <property type="project" value="InterPro"/>
</dbReference>
<dbReference type="CDD" id="cd12148">
    <property type="entry name" value="fungal_TF_MHR"/>
    <property type="match status" value="1"/>
</dbReference>
<dbReference type="Pfam" id="PF04082">
    <property type="entry name" value="Fungal_trans"/>
    <property type="match status" value="1"/>
</dbReference>
<dbReference type="PANTHER" id="PTHR31001:SF56">
    <property type="entry name" value="ZN(2)-C6 FUNGAL-TYPE DOMAIN-CONTAINING PROTEIN"/>
    <property type="match status" value="1"/>
</dbReference>
<name>A0A1A5ZWK6_9TREE</name>
<dbReference type="OrthoDB" id="424974at2759"/>
<feature type="domain" description="Xylanolytic transcriptional activator regulatory" evidence="4">
    <location>
        <begin position="402"/>
        <end position="475"/>
    </location>
</feature>
<feature type="compositionally biased region" description="Basic and acidic residues" evidence="3">
    <location>
        <begin position="168"/>
        <end position="177"/>
    </location>
</feature>
<evidence type="ECO:0000313" key="5">
    <source>
        <dbReference type="EMBL" id="OBR82189.1"/>
    </source>
</evidence>
<dbReference type="InterPro" id="IPR007219">
    <property type="entry name" value="XnlR_reg_dom"/>
</dbReference>
<comment type="subcellular location">
    <subcellularLocation>
        <location evidence="1">Nucleus</location>
    </subcellularLocation>
</comment>